<gene>
    <name evidence="2" type="ORF">FB45DRAFT_836427</name>
</gene>
<feature type="domain" description="BTB" evidence="1">
    <location>
        <begin position="17"/>
        <end position="92"/>
    </location>
</feature>
<evidence type="ECO:0000313" key="2">
    <source>
        <dbReference type="EMBL" id="KAJ7624366.1"/>
    </source>
</evidence>
<dbReference type="EMBL" id="JARKIF010000013">
    <property type="protein sequence ID" value="KAJ7624366.1"/>
    <property type="molecule type" value="Genomic_DNA"/>
</dbReference>
<evidence type="ECO:0000313" key="3">
    <source>
        <dbReference type="Proteomes" id="UP001221142"/>
    </source>
</evidence>
<accession>A0AAD7FH85</accession>
<dbReference type="SMART" id="SM00225">
    <property type="entry name" value="BTB"/>
    <property type="match status" value="1"/>
</dbReference>
<dbReference type="InterPro" id="IPR000210">
    <property type="entry name" value="BTB/POZ_dom"/>
</dbReference>
<comment type="caution">
    <text evidence="2">The sequence shown here is derived from an EMBL/GenBank/DDBJ whole genome shotgun (WGS) entry which is preliminary data.</text>
</comment>
<dbReference type="Proteomes" id="UP001221142">
    <property type="component" value="Unassembled WGS sequence"/>
</dbReference>
<dbReference type="PROSITE" id="PS50097">
    <property type="entry name" value="BTB"/>
    <property type="match status" value="1"/>
</dbReference>
<name>A0AAD7FH85_9AGAR</name>
<dbReference type="Pfam" id="PF00651">
    <property type="entry name" value="BTB"/>
    <property type="match status" value="1"/>
</dbReference>
<keyword evidence="3" id="KW-1185">Reference proteome</keyword>
<dbReference type="InterPro" id="IPR011333">
    <property type="entry name" value="SKP1/BTB/POZ_sf"/>
</dbReference>
<reference evidence="2" key="1">
    <citation type="submission" date="2023-03" db="EMBL/GenBank/DDBJ databases">
        <title>Massive genome expansion in bonnet fungi (Mycena s.s.) driven by repeated elements and novel gene families across ecological guilds.</title>
        <authorList>
            <consortium name="Lawrence Berkeley National Laboratory"/>
            <person name="Harder C.B."/>
            <person name="Miyauchi S."/>
            <person name="Viragh M."/>
            <person name="Kuo A."/>
            <person name="Thoen E."/>
            <person name="Andreopoulos B."/>
            <person name="Lu D."/>
            <person name="Skrede I."/>
            <person name="Drula E."/>
            <person name="Henrissat B."/>
            <person name="Morin E."/>
            <person name="Kohler A."/>
            <person name="Barry K."/>
            <person name="LaButti K."/>
            <person name="Morin E."/>
            <person name="Salamov A."/>
            <person name="Lipzen A."/>
            <person name="Mereny Z."/>
            <person name="Hegedus B."/>
            <person name="Baldrian P."/>
            <person name="Stursova M."/>
            <person name="Weitz H."/>
            <person name="Taylor A."/>
            <person name="Grigoriev I.V."/>
            <person name="Nagy L.G."/>
            <person name="Martin F."/>
            <person name="Kauserud H."/>
        </authorList>
    </citation>
    <scope>NUCLEOTIDE SEQUENCE</scope>
    <source>
        <strain evidence="2">9284</strain>
    </source>
</reference>
<sequence length="300" mass="33886">MDAESSPLVRSPELWFDDGTIIIQAENTLFRVYRGILAAQSPVFRDTFSIPQPDDSEQETFEGCPLLQVHDSARDFKMFLSALHDAGYFANHPVDGLDTLTRLLRIATKYDVESLRARMVSIVNTIYPSSLTEWLVRSPPTGYDELEDDDFLALKLAHEYQILPALPGIYYECCRYPTPEMFASGIESKEKEQCIAAAEQFTEEWARKIFEGVLDISDEDLCGQANECDHQRLWLVSDAGIPTFKQAFPCSSRWGDSDLCTQCKVTAQTTYDAAVKKLWDALPSLFGLPKWKVLRGAKSD</sequence>
<organism evidence="2 3">
    <name type="scientific">Roridomyces roridus</name>
    <dbReference type="NCBI Taxonomy" id="1738132"/>
    <lineage>
        <taxon>Eukaryota</taxon>
        <taxon>Fungi</taxon>
        <taxon>Dikarya</taxon>
        <taxon>Basidiomycota</taxon>
        <taxon>Agaricomycotina</taxon>
        <taxon>Agaricomycetes</taxon>
        <taxon>Agaricomycetidae</taxon>
        <taxon>Agaricales</taxon>
        <taxon>Marasmiineae</taxon>
        <taxon>Mycenaceae</taxon>
        <taxon>Roridomyces</taxon>
    </lineage>
</organism>
<dbReference type="CDD" id="cd18186">
    <property type="entry name" value="BTB_POZ_ZBTB_KLHL-like"/>
    <property type="match status" value="1"/>
</dbReference>
<dbReference type="SUPFAM" id="SSF54695">
    <property type="entry name" value="POZ domain"/>
    <property type="match status" value="1"/>
</dbReference>
<evidence type="ECO:0000259" key="1">
    <source>
        <dbReference type="PROSITE" id="PS50097"/>
    </source>
</evidence>
<dbReference type="AlphaFoldDB" id="A0AAD7FH85"/>
<dbReference type="Gene3D" id="3.30.710.10">
    <property type="entry name" value="Potassium Channel Kv1.1, Chain A"/>
    <property type="match status" value="1"/>
</dbReference>
<protein>
    <recommendedName>
        <fullName evidence="1">BTB domain-containing protein</fullName>
    </recommendedName>
</protein>
<proteinExistence type="predicted"/>